<dbReference type="EnsemblFungi" id="FOXG_04041T0">
    <property type="protein sequence ID" value="FOXG_04041P0"/>
    <property type="gene ID" value="FOXG_04041"/>
</dbReference>
<sequence>MVAKNIQQVPEDADYMNTNITAPAPNTKPVSQEYTVQQHKDTIPDDTSAEFDNPQQQHTPAAATCVGGTFINVGGCSADCIDADTQTESAERIDGEEAVVGVDTSICTSASCCRTYTVVACVSRSSAVTVAGARIASIASTATSGLYADSVEADTNVEKPIEA</sequence>
<accession>A0A0D2XJD1</accession>
<organism evidence="1 2">
    <name type="scientific">Fusarium oxysporum (strain Fo5176)</name>
    <name type="common">Fusarium vascular wilt</name>
    <dbReference type="NCBI Taxonomy" id="660025"/>
    <lineage>
        <taxon>Eukaryota</taxon>
        <taxon>Fungi</taxon>
        <taxon>Dikarya</taxon>
        <taxon>Ascomycota</taxon>
        <taxon>Pezizomycotina</taxon>
        <taxon>Sordariomycetes</taxon>
        <taxon>Hypocreomycetidae</taxon>
        <taxon>Hypocreales</taxon>
        <taxon>Nectriaceae</taxon>
        <taxon>Fusarium</taxon>
        <taxon>Fusarium oxysporum species complex</taxon>
    </lineage>
</organism>
<protein>
    <submittedName>
        <fullName evidence="1">Uncharacterized protein</fullName>
    </submittedName>
</protein>
<reference evidence="1" key="2">
    <citation type="submission" date="2025-08" db="UniProtKB">
        <authorList>
            <consortium name="EnsemblFungi"/>
        </authorList>
    </citation>
    <scope>IDENTIFICATION</scope>
    <source>
        <strain evidence="1">4287 / CBS 123668 / FGSC 9935 / NRRL 34936</strain>
    </source>
</reference>
<proteinExistence type="predicted"/>
<dbReference type="AlphaFoldDB" id="A0A0D2XJD1"/>
<evidence type="ECO:0000313" key="1">
    <source>
        <dbReference type="EnsemblFungi" id="FOXG_04041P0"/>
    </source>
</evidence>
<name>A0A0D2XJD1_FUSOF</name>
<evidence type="ECO:0000313" key="2">
    <source>
        <dbReference type="Proteomes" id="UP000002489"/>
    </source>
</evidence>
<dbReference type="Proteomes" id="UP000002489">
    <property type="component" value="Unassembled WGS sequence"/>
</dbReference>
<reference evidence="2" key="1">
    <citation type="journal article" date="2012" name="Mol. Plant Microbe Interact.">
        <title>A highly conserved effector in Fusarium oxysporum is required for full virulence on Arabidopsis.</title>
        <authorList>
            <person name="Thatcher L.F."/>
            <person name="Gardiner D.M."/>
            <person name="Kazan K."/>
            <person name="Manners J."/>
        </authorList>
    </citation>
    <scope>NUCLEOTIDE SEQUENCE [LARGE SCALE GENOMIC DNA]</scope>
    <source>
        <strain evidence="2">Fo5176</strain>
    </source>
</reference>